<comment type="caution">
    <text evidence="2">The sequence shown here is derived from an EMBL/GenBank/DDBJ whole genome shotgun (WGS) entry which is preliminary data.</text>
</comment>
<dbReference type="AlphaFoldDB" id="A0A6N6VRG8"/>
<keyword evidence="1" id="KW-0732">Signal</keyword>
<dbReference type="EMBL" id="WFLM01000003">
    <property type="protein sequence ID" value="KAB8038692.1"/>
    <property type="molecule type" value="Genomic_DNA"/>
</dbReference>
<evidence type="ECO:0000313" key="2">
    <source>
        <dbReference type="EMBL" id="KAB8038692.1"/>
    </source>
</evidence>
<feature type="chain" id="PRO_5026779017" description="SPOR domain-containing protein" evidence="1">
    <location>
        <begin position="25"/>
        <end position="195"/>
    </location>
</feature>
<dbReference type="Proteomes" id="UP000437748">
    <property type="component" value="Unassembled WGS sequence"/>
</dbReference>
<accession>A0A6N6VRG8</accession>
<sequence length="195" mass="22239">MTMKTILYTAGFLAFNYFSLSAIAAEKSIQLDDKMESPVINGKEVAKKFKVSETFVQGGVKYTVYQELEADFNKEPKNHTNKTKNVLKTKGFNIYNISPNENENENRKTFNNKVVINESTDSFGVLSGNIIIKTKNNVVFNDKSFEIVKSYPNLGYYLVRIPKTNKIQDTITKIKNIENVEEVSVEVIENFKEPL</sequence>
<protein>
    <recommendedName>
        <fullName evidence="4">SPOR domain-containing protein</fullName>
    </recommendedName>
</protein>
<proteinExistence type="predicted"/>
<dbReference type="RefSeq" id="WP_153419925.1">
    <property type="nucleotide sequence ID" value="NZ_WFLM01000003.1"/>
</dbReference>
<name>A0A6N6VRG8_9BACT</name>
<keyword evidence="3" id="KW-1185">Reference proteome</keyword>
<evidence type="ECO:0008006" key="4">
    <source>
        <dbReference type="Google" id="ProtNLM"/>
    </source>
</evidence>
<organism evidence="2 3">
    <name type="scientific">Silvanigrella paludirubra</name>
    <dbReference type="NCBI Taxonomy" id="2499159"/>
    <lineage>
        <taxon>Bacteria</taxon>
        <taxon>Pseudomonadati</taxon>
        <taxon>Bdellovibrionota</taxon>
        <taxon>Oligoflexia</taxon>
        <taxon>Silvanigrellales</taxon>
        <taxon>Silvanigrellaceae</taxon>
        <taxon>Silvanigrella</taxon>
    </lineage>
</organism>
<evidence type="ECO:0000256" key="1">
    <source>
        <dbReference type="SAM" id="SignalP"/>
    </source>
</evidence>
<evidence type="ECO:0000313" key="3">
    <source>
        <dbReference type="Proteomes" id="UP000437748"/>
    </source>
</evidence>
<reference evidence="2 3" key="1">
    <citation type="submission" date="2019-10" db="EMBL/GenBank/DDBJ databases">
        <title>New species of Slilvanegrellaceae.</title>
        <authorList>
            <person name="Pitt A."/>
            <person name="Hahn M.W."/>
        </authorList>
    </citation>
    <scope>NUCLEOTIDE SEQUENCE [LARGE SCALE GENOMIC DNA]</scope>
    <source>
        <strain evidence="2 3">SP-Ram-0.45-NSY-1</strain>
    </source>
</reference>
<gene>
    <name evidence="2" type="ORF">GCL60_07460</name>
</gene>
<dbReference type="OrthoDB" id="9844284at2"/>
<feature type="signal peptide" evidence="1">
    <location>
        <begin position="1"/>
        <end position="24"/>
    </location>
</feature>